<keyword evidence="3" id="KW-1185">Reference proteome</keyword>
<sequence length="499" mass="56727">MRLSKLLFRTFLFLLPPALLATAYLYLYPLVKQCGFPTPPTTGQPAPFRLLALADPQLEGDTSLPDPNDAVLPHLEKFWKDIEKGADFGTLKEDGRRLFVEDIPRAFQTYRKRLDLWGNDLYLAHVYRSMQWFAEPTHVAVLGDLLGSQWIGDEEFTSRSERFWGRVFKGGEKVPEGIMDKEGVHKEVLGRDKSWRNRIIAVAGNHDVGYAGDLDEHRVRRFEDAFGKVNWEVRFNLDDSDFVTASNDSGSIRPSLRLVVLNSMNLDEPAKHQILQEEGLNYLNQKFYWELPPSDTATILLTHIPLYKEEDVCVDGPFFDYFPDHHGGGIKEQNHLSYGVSERILEGIMGPERSRKGIILNGHDHEGCQSYHSKPREMDLDAMTDGSPPVEDKWEAVKYSEAGPRIADSSLMGLREVTVRSMMGSFDGNAGLLSAWWDSQAKEWKFEYSHCICGVQHIWWAVHVFDIIVLAIGWLALSEAIVEDLLKSSKSVSREKKTA</sequence>
<dbReference type="EMBL" id="JAXOVC010000003">
    <property type="protein sequence ID" value="KAK4504539.1"/>
    <property type="molecule type" value="Genomic_DNA"/>
</dbReference>
<gene>
    <name evidence="2" type="ORF">PRZ48_005455</name>
</gene>
<organism evidence="2 3">
    <name type="scientific">Zasmidium cellare</name>
    <name type="common">Wine cellar mold</name>
    <name type="synonym">Racodium cellare</name>
    <dbReference type="NCBI Taxonomy" id="395010"/>
    <lineage>
        <taxon>Eukaryota</taxon>
        <taxon>Fungi</taxon>
        <taxon>Dikarya</taxon>
        <taxon>Ascomycota</taxon>
        <taxon>Pezizomycotina</taxon>
        <taxon>Dothideomycetes</taxon>
        <taxon>Dothideomycetidae</taxon>
        <taxon>Mycosphaerellales</taxon>
        <taxon>Mycosphaerellaceae</taxon>
        <taxon>Zasmidium</taxon>
    </lineage>
</organism>
<dbReference type="Gene3D" id="3.60.21.10">
    <property type="match status" value="1"/>
</dbReference>
<comment type="caution">
    <text evidence="2">The sequence shown here is derived from an EMBL/GenBank/DDBJ whole genome shotgun (WGS) entry which is preliminary data.</text>
</comment>
<reference evidence="2 3" key="1">
    <citation type="journal article" date="2023" name="G3 (Bethesda)">
        <title>A chromosome-level genome assembly of Zasmidium syzygii isolated from banana leaves.</title>
        <authorList>
            <person name="van Westerhoven A.C."/>
            <person name="Mehrabi R."/>
            <person name="Talebi R."/>
            <person name="Steentjes M.B.F."/>
            <person name="Corcolon B."/>
            <person name="Chong P.A."/>
            <person name="Kema G.H.J."/>
            <person name="Seidl M.F."/>
        </authorList>
    </citation>
    <scope>NUCLEOTIDE SEQUENCE [LARGE SCALE GENOMIC DNA]</scope>
    <source>
        <strain evidence="2 3">P124</strain>
    </source>
</reference>
<keyword evidence="1" id="KW-0472">Membrane</keyword>
<dbReference type="PANTHER" id="PTHR13315:SF1">
    <property type="entry name" value="PROTEIN TED1"/>
    <property type="match status" value="1"/>
</dbReference>
<evidence type="ECO:0000313" key="2">
    <source>
        <dbReference type="EMBL" id="KAK4504539.1"/>
    </source>
</evidence>
<name>A0ABR0ET26_ZASCE</name>
<dbReference type="SUPFAM" id="SSF56300">
    <property type="entry name" value="Metallo-dependent phosphatases"/>
    <property type="match status" value="1"/>
</dbReference>
<dbReference type="InterPro" id="IPR029052">
    <property type="entry name" value="Metallo-depent_PP-like"/>
</dbReference>
<proteinExistence type="predicted"/>
<evidence type="ECO:0000313" key="3">
    <source>
        <dbReference type="Proteomes" id="UP001305779"/>
    </source>
</evidence>
<dbReference type="Proteomes" id="UP001305779">
    <property type="component" value="Unassembled WGS sequence"/>
</dbReference>
<accession>A0ABR0ET26</accession>
<dbReference type="PANTHER" id="PTHR13315">
    <property type="entry name" value="METALLO PHOSPHOESTERASE RELATED"/>
    <property type="match status" value="1"/>
</dbReference>
<evidence type="ECO:0000256" key="1">
    <source>
        <dbReference type="ARBA" id="ARBA00023136"/>
    </source>
</evidence>
<protein>
    <recommendedName>
        <fullName evidence="4">Calcineurin-like phosphoesterase domain-containing protein</fullName>
    </recommendedName>
</protein>
<dbReference type="InterPro" id="IPR033308">
    <property type="entry name" value="PGAP5/Cdc1/Ted1"/>
</dbReference>
<evidence type="ECO:0008006" key="4">
    <source>
        <dbReference type="Google" id="ProtNLM"/>
    </source>
</evidence>